<protein>
    <submittedName>
        <fullName evidence="2">1-deoxy-D-xylulose-5-phosphate synthase</fullName>
    </submittedName>
</protein>
<proteinExistence type="predicted"/>
<feature type="compositionally biased region" description="Polar residues" evidence="1">
    <location>
        <begin position="191"/>
        <end position="205"/>
    </location>
</feature>
<feature type="region of interest" description="Disordered" evidence="1">
    <location>
        <begin position="1"/>
        <end position="57"/>
    </location>
</feature>
<dbReference type="PANTHER" id="PTHR37260:SF2">
    <property type="entry name" value="PROTEIN ECERIFERUM 16"/>
    <property type="match status" value="1"/>
</dbReference>
<feature type="compositionally biased region" description="Basic and acidic residues" evidence="1">
    <location>
        <begin position="449"/>
        <end position="459"/>
    </location>
</feature>
<dbReference type="AlphaFoldDB" id="A0A1D1Z412"/>
<evidence type="ECO:0000313" key="2">
    <source>
        <dbReference type="EMBL" id="JAT61648.1"/>
    </source>
</evidence>
<dbReference type="EMBL" id="GDJX01006288">
    <property type="protein sequence ID" value="JAT61648.1"/>
    <property type="molecule type" value="Transcribed_RNA"/>
</dbReference>
<reference evidence="2" key="1">
    <citation type="submission" date="2015-07" db="EMBL/GenBank/DDBJ databases">
        <title>Transcriptome Assembly of Anthurium amnicola.</title>
        <authorList>
            <person name="Suzuki J."/>
        </authorList>
    </citation>
    <scope>NUCLEOTIDE SEQUENCE</scope>
</reference>
<name>A0A1D1Z412_9ARAE</name>
<evidence type="ECO:0000256" key="1">
    <source>
        <dbReference type="SAM" id="MobiDB-lite"/>
    </source>
</evidence>
<organism evidence="2">
    <name type="scientific">Anthurium amnicola</name>
    <dbReference type="NCBI Taxonomy" id="1678845"/>
    <lineage>
        <taxon>Eukaryota</taxon>
        <taxon>Viridiplantae</taxon>
        <taxon>Streptophyta</taxon>
        <taxon>Embryophyta</taxon>
        <taxon>Tracheophyta</taxon>
        <taxon>Spermatophyta</taxon>
        <taxon>Magnoliopsida</taxon>
        <taxon>Liliopsida</taxon>
        <taxon>Araceae</taxon>
        <taxon>Pothoideae</taxon>
        <taxon>Potheae</taxon>
        <taxon>Anthurium</taxon>
    </lineage>
</organism>
<feature type="compositionally biased region" description="Polar residues" evidence="1">
    <location>
        <begin position="223"/>
        <end position="243"/>
    </location>
</feature>
<feature type="region of interest" description="Disordered" evidence="1">
    <location>
        <begin position="191"/>
        <end position="251"/>
    </location>
</feature>
<sequence>HHHHHHHQGLPSNWDRYDDDEAAPVEVEERGHAPVPGNTREPAGPSAGGGDALAPKSKGDNFRYLIEQARSQPRDRDCGDGGTASASLSDEIVPDFVQGLISLVAAKGESLLSWCSNDNFSVDNDTGSSFEVPFLSIDVNALAAQLSKLSMAQRLFIEEDILPTELHDHVETENSTENELGLVDDAFPGAQNEQAADGQSKSSQPKGVESHDNMQRSGKGASVSFSQGLERQDPTNSFGSQQCDSKRQSRESWAVSDMNSIQVSASRFEAATAEADLDRLLDSFGVTNDLASSGLESNTFATNRGFTDRLVHLGATSSRQESTSLSKAGVGVSLEDTIDEILAESNVSNSSSTLPLSVDISAGSSRPSFGDTRGTLPLEKSIDDLLAETSFLDSSGMDGQSNGALAQENNCVSSVHVGAPSQRDEHDLRHAASTISLDETIDDLLAEKSSHQRKEEHSPHVQGKIHILSDKSNSISKGLDDIDTWLDSI</sequence>
<accession>A0A1D1Z412</accession>
<dbReference type="InterPro" id="IPR053342">
    <property type="entry name" value="Exosome_cofactor/PTGS_suppr"/>
</dbReference>
<feature type="non-terminal residue" evidence="2">
    <location>
        <position position="1"/>
    </location>
</feature>
<gene>
    <name evidence="2" type="primary">dxs_15</name>
    <name evidence="2" type="ORF">g.50199</name>
</gene>
<dbReference type="PANTHER" id="PTHR37260">
    <property type="entry name" value="PHOSPHORELAY PROTEIN"/>
    <property type="match status" value="1"/>
</dbReference>
<feature type="region of interest" description="Disordered" evidence="1">
    <location>
        <begin position="449"/>
        <end position="469"/>
    </location>
</feature>